<feature type="region of interest" description="Disordered" evidence="1">
    <location>
        <begin position="1"/>
        <end position="31"/>
    </location>
</feature>
<sequence>MREAVEMGSGDPLDRDAHRRGARALDKSEASLQPRFSHDQLRALYERIEAQDVAALTIAGAGSIPAGKRYSHRLRLEAIYKAAGAQPVEYYRITEFVTAVARYQEMHWAWAGRARTGKR</sequence>
<accession>A0ABU3N931</accession>
<protein>
    <submittedName>
        <fullName evidence="2">Uncharacterized protein</fullName>
    </submittedName>
</protein>
<dbReference type="EMBL" id="JALMLT010000004">
    <property type="protein sequence ID" value="MDT8760307.1"/>
    <property type="molecule type" value="Genomic_DNA"/>
</dbReference>
<gene>
    <name evidence="2" type="ORF">MZO42_16520</name>
</gene>
<evidence type="ECO:0000313" key="2">
    <source>
        <dbReference type="EMBL" id="MDT8760307.1"/>
    </source>
</evidence>
<organism evidence="2">
    <name type="scientific">Sphingomonas psychrotolerans</name>
    <dbReference type="NCBI Taxonomy" id="1327635"/>
    <lineage>
        <taxon>Bacteria</taxon>
        <taxon>Pseudomonadati</taxon>
        <taxon>Pseudomonadota</taxon>
        <taxon>Alphaproteobacteria</taxon>
        <taxon>Sphingomonadales</taxon>
        <taxon>Sphingomonadaceae</taxon>
        <taxon>Sphingomonas</taxon>
    </lineage>
</organism>
<evidence type="ECO:0000256" key="1">
    <source>
        <dbReference type="SAM" id="MobiDB-lite"/>
    </source>
</evidence>
<proteinExistence type="predicted"/>
<comment type="caution">
    <text evidence="2">The sequence shown here is derived from an EMBL/GenBank/DDBJ whole genome shotgun (WGS) entry which is preliminary data.</text>
</comment>
<reference evidence="2" key="1">
    <citation type="submission" date="2022-04" db="EMBL/GenBank/DDBJ databases">
        <title>Tomato heritable bacteria conferring resistance against bacterial wilt.</title>
        <authorList>
            <person name="Yin J."/>
        </authorList>
    </citation>
    <scope>NUCLEOTIDE SEQUENCE</scope>
    <source>
        <strain evidence="2">Cra20</strain>
    </source>
</reference>
<name>A0ABU3N931_9SPHN</name>
<feature type="compositionally biased region" description="Basic and acidic residues" evidence="1">
    <location>
        <begin position="12"/>
        <end position="29"/>
    </location>
</feature>